<dbReference type="GO" id="GO:0005745">
    <property type="term" value="C:m-AAA complex"/>
    <property type="evidence" value="ECO:0007669"/>
    <property type="project" value="TreeGrafter"/>
</dbReference>
<dbReference type="SUPFAM" id="SSF52540">
    <property type="entry name" value="P-loop containing nucleoside triphosphate hydrolases"/>
    <property type="match status" value="1"/>
</dbReference>
<sequence>MSLSKLSRGVGGVIWGRGGPSRLLPLLRRLKVNNPHGSRTLQSCSARLPLIRRLDLCDTFVGLEKVIIREARHLLNSLGLVSQVEGTNLKIPPIFYSSAPRPPQKHEGKESTGQDGDGSSSGGNGNKNDGEDKLSSLLFKAFLWMLTAYFFIAVISLIFPSTNQPEIVRYVSWNEFLHHMLAKGEVEEIIIRPDMNIVTIMLYDGAVVKGRRVEHKTYHMNIVDMSKFEAKLREAEERLGIGQERRVPVVYERTSDTAGKLLASILIVGLLLAIITRSKTFKSPISMDSFMQMSKARFTLVDSLSRSGKGVKFADVAGLNEAKTEIMEFVDYLKKPAFYKSLGAKVPHGALLLGPPGCGKTMLAKAVATEANVPFLSMNGSEFIEMIGGLGAARVRDLFKEAKKRAPCIIYIDEIDAIGRKRSGAGSAGGSTDGAAGEGEQTLNQLLVEMDGMATKEGVFVLGSTNRADVLDRALLRPGRFDRHILIDLPTLEERKEIFEQHLKGIKLESPANKYSRRMAQLTPGFSGADIANVCNEAALFAARHKQKLVKGSDLEYAVERVVGGTEKRTQVMSPEEREVIAYHECGHALVGWMLKSTDALLKVTIVPRTNQVLGFASYMPQDQKLFNKDELFEKMCMILGGRVAESITFNRVTTGAKNDLEKVTKIAYAQIRQYGMNERVGLVSFGDEQTGYGSKKPFSKNLAHVMDEEARRLVFQAYKKTEEVILEHREKLEKLALALLAKETLNYSDIEGLIGPPPFGDKKLIGPEEFEVAVNEASGVPSSTPTSEEPPSSPPSASEETKQAA</sequence>
<comment type="subcellular location">
    <subcellularLocation>
        <location evidence="2">Membrane</location>
        <topology evidence="2">Multi-pass membrane protein</topology>
    </subcellularLocation>
    <subcellularLocation>
        <location evidence="3">Mitochondrion</location>
    </subcellularLocation>
</comment>
<evidence type="ECO:0000256" key="13">
    <source>
        <dbReference type="ARBA" id="ARBA00022946"/>
    </source>
</evidence>
<dbReference type="NCBIfam" id="TIGR01241">
    <property type="entry name" value="FtsH_fam"/>
    <property type="match status" value="1"/>
</dbReference>
<evidence type="ECO:0000256" key="12">
    <source>
        <dbReference type="ARBA" id="ARBA00022840"/>
    </source>
</evidence>
<dbReference type="FunFam" id="1.20.58.760:FF:000003">
    <property type="entry name" value="AFG3-like AAA ATPase 2"/>
    <property type="match status" value="1"/>
</dbReference>
<dbReference type="Gene3D" id="3.40.50.300">
    <property type="entry name" value="P-loop containing nucleotide triphosphate hydrolases"/>
    <property type="match status" value="1"/>
</dbReference>
<feature type="transmembrane region" description="Helical" evidence="18">
    <location>
        <begin position="258"/>
        <end position="276"/>
    </location>
</feature>
<keyword evidence="15" id="KW-0482">Metalloprotease</keyword>
<dbReference type="GO" id="GO:0004176">
    <property type="term" value="F:ATP-dependent peptidase activity"/>
    <property type="evidence" value="ECO:0007669"/>
    <property type="project" value="InterPro"/>
</dbReference>
<dbReference type="STRING" id="158441.A0A226F2K5"/>
<proteinExistence type="inferred from homology"/>
<dbReference type="Pfam" id="PF01434">
    <property type="entry name" value="Peptidase_M41"/>
    <property type="match status" value="1"/>
</dbReference>
<dbReference type="InterPro" id="IPR005936">
    <property type="entry name" value="FtsH"/>
</dbReference>
<dbReference type="InterPro" id="IPR041569">
    <property type="entry name" value="AAA_lid_3"/>
</dbReference>
<dbReference type="GO" id="GO:0005524">
    <property type="term" value="F:ATP binding"/>
    <property type="evidence" value="ECO:0007669"/>
    <property type="project" value="UniProtKB-KW"/>
</dbReference>
<evidence type="ECO:0000256" key="6">
    <source>
        <dbReference type="ARBA" id="ARBA00022670"/>
    </source>
</evidence>
<feature type="compositionally biased region" description="Gly residues" evidence="17">
    <location>
        <begin position="115"/>
        <end position="125"/>
    </location>
</feature>
<dbReference type="GO" id="GO:0034982">
    <property type="term" value="P:mitochondrial protein processing"/>
    <property type="evidence" value="ECO:0007669"/>
    <property type="project" value="TreeGrafter"/>
</dbReference>
<dbReference type="InterPro" id="IPR027417">
    <property type="entry name" value="P-loop_NTPase"/>
</dbReference>
<comment type="cofactor">
    <cofactor evidence="1">
        <name>Zn(2+)</name>
        <dbReference type="ChEBI" id="CHEBI:29105"/>
    </cofactor>
</comment>
<dbReference type="Pfam" id="PF06480">
    <property type="entry name" value="FtsH_ext"/>
    <property type="match status" value="1"/>
</dbReference>
<evidence type="ECO:0000256" key="1">
    <source>
        <dbReference type="ARBA" id="ARBA00001947"/>
    </source>
</evidence>
<feature type="region of interest" description="Disordered" evidence="17">
    <location>
        <begin position="96"/>
        <end position="128"/>
    </location>
</feature>
<dbReference type="Pfam" id="PF17862">
    <property type="entry name" value="AAA_lid_3"/>
    <property type="match status" value="1"/>
</dbReference>
<evidence type="ECO:0000256" key="16">
    <source>
        <dbReference type="ARBA" id="ARBA00023136"/>
    </source>
</evidence>
<dbReference type="Proteomes" id="UP000198287">
    <property type="component" value="Unassembled WGS sequence"/>
</dbReference>
<keyword evidence="10" id="KW-0378">Hydrolase</keyword>
<dbReference type="InterPro" id="IPR003959">
    <property type="entry name" value="ATPase_AAA_core"/>
</dbReference>
<comment type="similarity">
    <text evidence="5">In the N-terminal section; belongs to the AAA ATPase family.</text>
</comment>
<name>A0A226F2K5_FOLCA</name>
<evidence type="ECO:0000256" key="18">
    <source>
        <dbReference type="SAM" id="Phobius"/>
    </source>
</evidence>
<evidence type="ECO:0000256" key="2">
    <source>
        <dbReference type="ARBA" id="ARBA00004141"/>
    </source>
</evidence>
<dbReference type="AlphaFoldDB" id="A0A226F2K5"/>
<dbReference type="GO" id="GO:0004222">
    <property type="term" value="F:metalloendopeptidase activity"/>
    <property type="evidence" value="ECO:0007669"/>
    <property type="project" value="InterPro"/>
</dbReference>
<dbReference type="Gene3D" id="1.20.58.760">
    <property type="entry name" value="Peptidase M41"/>
    <property type="match status" value="1"/>
</dbReference>
<protein>
    <submittedName>
        <fullName evidence="20">Paraplegin</fullName>
    </submittedName>
</protein>
<keyword evidence="6" id="KW-0645">Protease</keyword>
<evidence type="ECO:0000256" key="5">
    <source>
        <dbReference type="ARBA" id="ARBA00010550"/>
    </source>
</evidence>
<dbReference type="HAMAP" id="MF_01458">
    <property type="entry name" value="FtsH"/>
    <property type="match status" value="1"/>
</dbReference>
<evidence type="ECO:0000256" key="3">
    <source>
        <dbReference type="ARBA" id="ARBA00004173"/>
    </source>
</evidence>
<keyword evidence="12" id="KW-0067">ATP-binding</keyword>
<evidence type="ECO:0000256" key="15">
    <source>
        <dbReference type="ARBA" id="ARBA00023049"/>
    </source>
</evidence>
<dbReference type="PANTHER" id="PTHR43655:SF8">
    <property type="entry name" value="PARAPLEGIN"/>
    <property type="match status" value="1"/>
</dbReference>
<dbReference type="InterPro" id="IPR003593">
    <property type="entry name" value="AAA+_ATPase"/>
</dbReference>
<dbReference type="FunFam" id="3.40.50.300:FF:000277">
    <property type="entry name" value="ATP-dependent zinc metalloprotease FtsH"/>
    <property type="match status" value="1"/>
</dbReference>
<evidence type="ECO:0000313" key="20">
    <source>
        <dbReference type="EMBL" id="OXA63570.1"/>
    </source>
</evidence>
<dbReference type="Pfam" id="PF00004">
    <property type="entry name" value="AAA"/>
    <property type="match status" value="1"/>
</dbReference>
<dbReference type="GO" id="GO:0008270">
    <property type="term" value="F:zinc ion binding"/>
    <property type="evidence" value="ECO:0007669"/>
    <property type="project" value="InterPro"/>
</dbReference>
<dbReference type="EMBL" id="LNIX01000001">
    <property type="protein sequence ID" value="OXA63570.1"/>
    <property type="molecule type" value="Genomic_DNA"/>
</dbReference>
<dbReference type="InterPro" id="IPR050928">
    <property type="entry name" value="ATP-dep_Zn_Metalloprotease"/>
</dbReference>
<evidence type="ECO:0000256" key="17">
    <source>
        <dbReference type="SAM" id="MobiDB-lite"/>
    </source>
</evidence>
<dbReference type="InterPro" id="IPR000642">
    <property type="entry name" value="Peptidase_M41"/>
</dbReference>
<dbReference type="Gene3D" id="3.40.1690.20">
    <property type="match status" value="1"/>
</dbReference>
<keyword evidence="13" id="KW-0809">Transit peptide</keyword>
<feature type="region of interest" description="Disordered" evidence="17">
    <location>
        <begin position="776"/>
        <end position="806"/>
    </location>
</feature>
<evidence type="ECO:0000256" key="11">
    <source>
        <dbReference type="ARBA" id="ARBA00022833"/>
    </source>
</evidence>
<evidence type="ECO:0000256" key="14">
    <source>
        <dbReference type="ARBA" id="ARBA00022989"/>
    </source>
</evidence>
<evidence type="ECO:0000256" key="10">
    <source>
        <dbReference type="ARBA" id="ARBA00022801"/>
    </source>
</evidence>
<gene>
    <name evidence="20" type="ORF">Fcan01_03601</name>
</gene>
<dbReference type="InterPro" id="IPR011546">
    <property type="entry name" value="Pept_M41_FtsH_extracell"/>
</dbReference>
<dbReference type="GO" id="GO:0016887">
    <property type="term" value="F:ATP hydrolysis activity"/>
    <property type="evidence" value="ECO:0007669"/>
    <property type="project" value="InterPro"/>
</dbReference>
<dbReference type="SUPFAM" id="SSF140990">
    <property type="entry name" value="FtsH protease domain-like"/>
    <property type="match status" value="1"/>
</dbReference>
<comment type="caution">
    <text evidence="20">The sequence shown here is derived from an EMBL/GenBank/DDBJ whole genome shotgun (WGS) entry which is preliminary data.</text>
</comment>
<dbReference type="Gene3D" id="1.10.8.60">
    <property type="match status" value="1"/>
</dbReference>
<keyword evidence="16 18" id="KW-0472">Membrane</keyword>
<dbReference type="PANTHER" id="PTHR43655">
    <property type="entry name" value="ATP-DEPENDENT PROTEASE"/>
    <property type="match status" value="1"/>
</dbReference>
<keyword evidence="9" id="KW-0547">Nucleotide-binding</keyword>
<dbReference type="CDD" id="cd19501">
    <property type="entry name" value="RecA-like_FtsH"/>
    <property type="match status" value="1"/>
</dbReference>
<accession>A0A226F2K5</accession>
<dbReference type="SMART" id="SM00382">
    <property type="entry name" value="AAA"/>
    <property type="match status" value="1"/>
</dbReference>
<keyword evidence="7 18" id="KW-0812">Transmembrane</keyword>
<evidence type="ECO:0000256" key="4">
    <source>
        <dbReference type="ARBA" id="ARBA00010044"/>
    </source>
</evidence>
<dbReference type="InterPro" id="IPR037219">
    <property type="entry name" value="Peptidase_M41-like"/>
</dbReference>
<dbReference type="OrthoDB" id="1413014at2759"/>
<feature type="compositionally biased region" description="Low complexity" evidence="17">
    <location>
        <begin position="782"/>
        <end position="799"/>
    </location>
</feature>
<evidence type="ECO:0000313" key="21">
    <source>
        <dbReference type="Proteomes" id="UP000198287"/>
    </source>
</evidence>
<comment type="similarity">
    <text evidence="4">In the C-terminal section; belongs to the peptidase M41 family.</text>
</comment>
<feature type="transmembrane region" description="Helical" evidence="18">
    <location>
        <begin position="137"/>
        <end position="159"/>
    </location>
</feature>
<evidence type="ECO:0000256" key="7">
    <source>
        <dbReference type="ARBA" id="ARBA00022692"/>
    </source>
</evidence>
<evidence type="ECO:0000259" key="19">
    <source>
        <dbReference type="SMART" id="SM00382"/>
    </source>
</evidence>
<keyword evidence="8" id="KW-0479">Metal-binding</keyword>
<keyword evidence="21" id="KW-1185">Reference proteome</keyword>
<dbReference type="FunFam" id="1.10.8.60:FF:000033">
    <property type="entry name" value="paraplegin isoform X1"/>
    <property type="match status" value="1"/>
</dbReference>
<dbReference type="OMA" id="RMKSMKS"/>
<keyword evidence="11" id="KW-0862">Zinc</keyword>
<evidence type="ECO:0000256" key="8">
    <source>
        <dbReference type="ARBA" id="ARBA00022723"/>
    </source>
</evidence>
<keyword evidence="14 18" id="KW-1133">Transmembrane helix</keyword>
<organism evidence="20 21">
    <name type="scientific">Folsomia candida</name>
    <name type="common">Springtail</name>
    <dbReference type="NCBI Taxonomy" id="158441"/>
    <lineage>
        <taxon>Eukaryota</taxon>
        <taxon>Metazoa</taxon>
        <taxon>Ecdysozoa</taxon>
        <taxon>Arthropoda</taxon>
        <taxon>Hexapoda</taxon>
        <taxon>Collembola</taxon>
        <taxon>Entomobryomorpha</taxon>
        <taxon>Isotomoidea</taxon>
        <taxon>Isotomidae</taxon>
        <taxon>Proisotominae</taxon>
        <taxon>Folsomia</taxon>
    </lineage>
</organism>
<feature type="domain" description="AAA+ ATPase" evidence="19">
    <location>
        <begin position="346"/>
        <end position="491"/>
    </location>
</feature>
<evidence type="ECO:0000256" key="9">
    <source>
        <dbReference type="ARBA" id="ARBA00022741"/>
    </source>
</evidence>
<reference evidence="20 21" key="1">
    <citation type="submission" date="2015-12" db="EMBL/GenBank/DDBJ databases">
        <title>The genome of Folsomia candida.</title>
        <authorList>
            <person name="Faddeeva A."/>
            <person name="Derks M.F."/>
            <person name="Anvar Y."/>
            <person name="Smit S."/>
            <person name="Van Straalen N."/>
            <person name="Roelofs D."/>
        </authorList>
    </citation>
    <scope>NUCLEOTIDE SEQUENCE [LARGE SCALE GENOMIC DNA]</scope>
    <source>
        <strain evidence="20 21">VU population</strain>
        <tissue evidence="20">Whole body</tissue>
    </source>
</reference>